<name>D5G8V4_TUBMM</name>
<dbReference type="GeneID" id="9182537"/>
<dbReference type="PANTHER" id="PTHR13490">
    <property type="entry name" value="MITOCHONDRIAL 28S RIBOSOMAL PROTEIN S28"/>
    <property type="match status" value="1"/>
</dbReference>
<dbReference type="FunCoup" id="D5G8V4">
    <property type="interactions" value="118"/>
</dbReference>
<dbReference type="AlphaFoldDB" id="D5G8V4"/>
<feature type="domain" description="Small ribosomal subunit protein mS35 mitochondrial conserved" evidence="2">
    <location>
        <begin position="104"/>
        <end position="227"/>
    </location>
</feature>
<feature type="region of interest" description="Disordered" evidence="1">
    <location>
        <begin position="1"/>
        <end position="77"/>
    </location>
</feature>
<dbReference type="InterPro" id="IPR019349">
    <property type="entry name" value="Ribosomal_mS35_mit"/>
</dbReference>
<dbReference type="GO" id="GO:0003735">
    <property type="term" value="F:structural constituent of ribosome"/>
    <property type="evidence" value="ECO:0007669"/>
    <property type="project" value="InterPro"/>
</dbReference>
<sequence>MASSLSRTIVHLPRLARRTMPTTRPSARHLTSSPHPSYDQPILISQTPPPKPADRDPNEVEEKDWEGDDFTSSGHSELLRHREARSYARLAMYEMPLLSRLSKPFRPPSRAEVLRFRYTTYFGEAHPAESKVVVEFAPRDLVSLTAAQRGKLVKMVGARFDPERGVVKMSCEMFELQAQNKRYLSDLVDRLILEAKDESDDFGDIPFDFRHYTAKLKRPKARFPKAWRMNEERMASIREERAAFAKLFERGGVTV</sequence>
<evidence type="ECO:0000313" key="3">
    <source>
        <dbReference type="EMBL" id="CAZ80947.1"/>
    </source>
</evidence>
<feature type="compositionally biased region" description="Polar residues" evidence="1">
    <location>
        <begin position="20"/>
        <end position="35"/>
    </location>
</feature>
<dbReference type="Proteomes" id="UP000006911">
    <property type="component" value="Unassembled WGS sequence"/>
</dbReference>
<protein>
    <submittedName>
        <fullName evidence="3">(Perigord truffle) hypothetical protein</fullName>
    </submittedName>
</protein>
<accession>D5G8V4</accession>
<evidence type="ECO:0000259" key="2">
    <source>
        <dbReference type="Pfam" id="PF10213"/>
    </source>
</evidence>
<proteinExistence type="predicted"/>
<keyword evidence="4" id="KW-1185">Reference proteome</keyword>
<dbReference type="KEGG" id="tml:GSTUM_00004855001"/>
<dbReference type="EMBL" id="FN430053">
    <property type="protein sequence ID" value="CAZ80947.1"/>
    <property type="molecule type" value="Genomic_DNA"/>
</dbReference>
<dbReference type="GO" id="GO:0032543">
    <property type="term" value="P:mitochondrial translation"/>
    <property type="evidence" value="ECO:0007669"/>
    <property type="project" value="InterPro"/>
</dbReference>
<dbReference type="InParanoid" id="D5G8V4"/>
<dbReference type="PANTHER" id="PTHR13490:SF0">
    <property type="entry name" value="SMALL RIBOSOMAL SUBUNIT PROTEIN MS35"/>
    <property type="match status" value="1"/>
</dbReference>
<dbReference type="OMA" id="WRMNEER"/>
<organism evidence="3 4">
    <name type="scientific">Tuber melanosporum (strain Mel28)</name>
    <name type="common">Perigord black truffle</name>
    <dbReference type="NCBI Taxonomy" id="656061"/>
    <lineage>
        <taxon>Eukaryota</taxon>
        <taxon>Fungi</taxon>
        <taxon>Dikarya</taxon>
        <taxon>Ascomycota</taxon>
        <taxon>Pezizomycotina</taxon>
        <taxon>Pezizomycetes</taxon>
        <taxon>Pezizales</taxon>
        <taxon>Tuberaceae</taxon>
        <taxon>Tuber</taxon>
    </lineage>
</organism>
<dbReference type="eggNOG" id="KOG3933">
    <property type="taxonomic scope" value="Eukaryota"/>
</dbReference>
<dbReference type="RefSeq" id="XP_002836756.1">
    <property type="nucleotide sequence ID" value="XM_002836710.1"/>
</dbReference>
<evidence type="ECO:0000256" key="1">
    <source>
        <dbReference type="SAM" id="MobiDB-lite"/>
    </source>
</evidence>
<reference evidence="3 4" key="1">
    <citation type="journal article" date="2010" name="Nature">
        <title>Perigord black truffle genome uncovers evolutionary origins and mechanisms of symbiosis.</title>
        <authorList>
            <person name="Martin F."/>
            <person name="Kohler A."/>
            <person name="Murat C."/>
            <person name="Balestrini R."/>
            <person name="Coutinho P.M."/>
            <person name="Jaillon O."/>
            <person name="Montanini B."/>
            <person name="Morin E."/>
            <person name="Noel B."/>
            <person name="Percudani R."/>
            <person name="Porcel B."/>
            <person name="Rubini A."/>
            <person name="Amicucci A."/>
            <person name="Amselem J."/>
            <person name="Anthouard V."/>
            <person name="Arcioni S."/>
            <person name="Artiguenave F."/>
            <person name="Aury J.M."/>
            <person name="Ballario P."/>
            <person name="Bolchi A."/>
            <person name="Brenna A."/>
            <person name="Brun A."/>
            <person name="Buee M."/>
            <person name="Cantarel B."/>
            <person name="Chevalier G."/>
            <person name="Couloux A."/>
            <person name="Da Silva C."/>
            <person name="Denoeud F."/>
            <person name="Duplessis S."/>
            <person name="Ghignone S."/>
            <person name="Hilselberger B."/>
            <person name="Iotti M."/>
            <person name="Marcais B."/>
            <person name="Mello A."/>
            <person name="Miranda M."/>
            <person name="Pacioni G."/>
            <person name="Quesneville H."/>
            <person name="Riccioni C."/>
            <person name="Ruotolo R."/>
            <person name="Splivallo R."/>
            <person name="Stocchi V."/>
            <person name="Tisserant E."/>
            <person name="Viscomi A.R."/>
            <person name="Zambonelli A."/>
            <person name="Zampieri E."/>
            <person name="Henrissat B."/>
            <person name="Lebrun M.H."/>
            <person name="Paolocci F."/>
            <person name="Bonfante P."/>
            <person name="Ottonello S."/>
            <person name="Wincker P."/>
        </authorList>
    </citation>
    <scope>NUCLEOTIDE SEQUENCE [LARGE SCALE GENOMIC DNA]</scope>
    <source>
        <strain evidence="3 4">Mel28</strain>
    </source>
</reference>
<gene>
    <name evidence="3" type="ORF">GSTUM_00004855001</name>
</gene>
<dbReference type="Pfam" id="PF10213">
    <property type="entry name" value="MRP-S28"/>
    <property type="match status" value="1"/>
</dbReference>
<dbReference type="HOGENOM" id="CLU_1090674_0_0_1"/>
<dbReference type="GO" id="GO:0005763">
    <property type="term" value="C:mitochondrial small ribosomal subunit"/>
    <property type="evidence" value="ECO:0007669"/>
    <property type="project" value="TreeGrafter"/>
</dbReference>
<evidence type="ECO:0000313" key="4">
    <source>
        <dbReference type="Proteomes" id="UP000006911"/>
    </source>
</evidence>
<dbReference type="InterPro" id="IPR039848">
    <property type="entry name" value="Ribosomal_mS35_mt"/>
</dbReference>
<dbReference type="STRING" id="656061.D5G8V4"/>